<dbReference type="EMBL" id="NCKW01015485">
    <property type="protein sequence ID" value="POM62881.1"/>
    <property type="molecule type" value="Genomic_DNA"/>
</dbReference>
<proteinExistence type="predicted"/>
<dbReference type="Proteomes" id="UP000237271">
    <property type="component" value="Unassembled WGS sequence"/>
</dbReference>
<name>A0A2P4XBE8_9STRA</name>
<sequence length="210" mass="23791">MRKYIKSGGFLIVTGSTSKPPRTRSLENRFKNIRPNGNPSGEEGIDFFLGDQNLVDYYVSLGGETALDDDGSVDMRQQPEKRVAMIKSAISLNKQTEESWISAKLYRDVGAAYLTVSVTRSIVCNTLSDFKFFFAFLPICFWKQVVDFSKAYAITAGNASRQPIELGELMDFLGIIWYTDLVDKGEMKNYWSDNDELRIFLGLDLQTCRL</sequence>
<dbReference type="OrthoDB" id="125227at2759"/>
<comment type="caution">
    <text evidence="1">The sequence shown here is derived from an EMBL/GenBank/DDBJ whole genome shotgun (WGS) entry which is preliminary data.</text>
</comment>
<accession>A0A2P4XBE8</accession>
<gene>
    <name evidence="1" type="ORF">PHPALM_27911</name>
</gene>
<keyword evidence="2" id="KW-1185">Reference proteome</keyword>
<evidence type="ECO:0000313" key="2">
    <source>
        <dbReference type="Proteomes" id="UP000237271"/>
    </source>
</evidence>
<reference evidence="1 2" key="1">
    <citation type="journal article" date="2017" name="Genome Biol. Evol.">
        <title>Phytophthora megakarya and P. palmivora, closely related causal agents of cacao black pod rot, underwent increases in genome sizes and gene numbers by different mechanisms.</title>
        <authorList>
            <person name="Ali S.S."/>
            <person name="Shao J."/>
            <person name="Lary D.J."/>
            <person name="Kronmiller B."/>
            <person name="Shen D."/>
            <person name="Strem M.D."/>
            <person name="Amoako-Attah I."/>
            <person name="Akrofi A.Y."/>
            <person name="Begoude B.A."/>
            <person name="Ten Hoopen G.M."/>
            <person name="Coulibaly K."/>
            <person name="Kebe B.I."/>
            <person name="Melnick R.L."/>
            <person name="Guiltinan M.J."/>
            <person name="Tyler B.M."/>
            <person name="Meinhardt L.W."/>
            <person name="Bailey B.A."/>
        </authorList>
    </citation>
    <scope>NUCLEOTIDE SEQUENCE [LARGE SCALE GENOMIC DNA]</scope>
    <source>
        <strain evidence="2">sbr112.9</strain>
    </source>
</reference>
<dbReference type="AlphaFoldDB" id="A0A2P4XBE8"/>
<protein>
    <submittedName>
        <fullName evidence="1">Transposase</fullName>
    </submittedName>
</protein>
<organism evidence="1 2">
    <name type="scientific">Phytophthora palmivora</name>
    <dbReference type="NCBI Taxonomy" id="4796"/>
    <lineage>
        <taxon>Eukaryota</taxon>
        <taxon>Sar</taxon>
        <taxon>Stramenopiles</taxon>
        <taxon>Oomycota</taxon>
        <taxon>Peronosporomycetes</taxon>
        <taxon>Peronosporales</taxon>
        <taxon>Peronosporaceae</taxon>
        <taxon>Phytophthora</taxon>
    </lineage>
</organism>
<evidence type="ECO:0000313" key="1">
    <source>
        <dbReference type="EMBL" id="POM62881.1"/>
    </source>
</evidence>